<comment type="caution">
    <text evidence="3">The sequence shown here is derived from an EMBL/GenBank/DDBJ whole genome shotgun (WGS) entry which is preliminary data.</text>
</comment>
<organism evidence="3 4">
    <name type="scientific">Skeletonema marinoi</name>
    <dbReference type="NCBI Taxonomy" id="267567"/>
    <lineage>
        <taxon>Eukaryota</taxon>
        <taxon>Sar</taxon>
        <taxon>Stramenopiles</taxon>
        <taxon>Ochrophyta</taxon>
        <taxon>Bacillariophyta</taxon>
        <taxon>Coscinodiscophyceae</taxon>
        <taxon>Thalassiosirophycidae</taxon>
        <taxon>Thalassiosirales</taxon>
        <taxon>Skeletonemataceae</taxon>
        <taxon>Skeletonema</taxon>
        <taxon>Skeletonema marinoi-dohrnii complex</taxon>
    </lineage>
</organism>
<evidence type="ECO:0000259" key="2">
    <source>
        <dbReference type="Pfam" id="PF13191"/>
    </source>
</evidence>
<dbReference type="Pfam" id="PF13191">
    <property type="entry name" value="AAA_16"/>
    <property type="match status" value="1"/>
</dbReference>
<evidence type="ECO:0000313" key="3">
    <source>
        <dbReference type="EMBL" id="KAK1736403.1"/>
    </source>
</evidence>
<dbReference type="InterPro" id="IPR041664">
    <property type="entry name" value="AAA_16"/>
</dbReference>
<dbReference type="SUPFAM" id="SSF52540">
    <property type="entry name" value="P-loop containing nucleoside triphosphate hydrolases"/>
    <property type="match status" value="1"/>
</dbReference>
<dbReference type="InterPro" id="IPR027417">
    <property type="entry name" value="P-loop_NTPase"/>
</dbReference>
<dbReference type="PANTHER" id="PTHR43642:SF1">
    <property type="entry name" value="HYBRID SIGNAL TRANSDUCTION HISTIDINE KINASE G"/>
    <property type="match status" value="1"/>
</dbReference>
<accession>A0AAD8XZ71</accession>
<reference evidence="3" key="1">
    <citation type="submission" date="2023-06" db="EMBL/GenBank/DDBJ databases">
        <title>Survivors Of The Sea: Transcriptome response of Skeletonema marinoi to long-term dormancy.</title>
        <authorList>
            <person name="Pinder M.I.M."/>
            <person name="Kourtchenko O."/>
            <person name="Robertson E.K."/>
            <person name="Larsson T."/>
            <person name="Maumus F."/>
            <person name="Osuna-Cruz C.M."/>
            <person name="Vancaester E."/>
            <person name="Stenow R."/>
            <person name="Vandepoele K."/>
            <person name="Ploug H."/>
            <person name="Bruchert V."/>
            <person name="Godhe A."/>
            <person name="Topel M."/>
        </authorList>
    </citation>
    <scope>NUCLEOTIDE SEQUENCE</scope>
    <source>
        <strain evidence="3">R05AC</strain>
    </source>
</reference>
<sequence>MSDNKSSSRSTETESSVTFSGGSVPATSSNGHSVDTVRSTDIFAVNSKRSSKKSCTKTESESSLATSSGASITTDAGQAVGVSADCAFVGAIADHNTISCDQSTQSTVQQSIQDSVLTTAGQAVGANANCALIGAIAEGDYDDSGDESGAVQKLVSSDGLCWDAEEPRRGGVNDDSASLEVSAITPARSAYTLSHPVTMDKLRFSSLGLHGRKNEIEVLRGCFDRFVTKLEELEESRSSFYESDNSCDRSCEVVFISGESGTGKTALAESIKERVASCEGTYITGKFDLKIRGPYFGIISLFRELCGEILELRRINSDRYQELCRSIISEVGGEIVLLTNIVPVLEEAIEVPFMPDVVADQGNKEAKERLKYAFLQFFRVITRYFHHLVIVLDDLQWTDALSIELLEMIINNRDISIMFIGIYRSNEVDEAHYLSKTIRDMHDAKKKRWDLTEVSIGNLDAIICEEILVQLLCVEPSTETSRLAGICHKRTAGNAFHLLAYLSMLQEQKLLVNLGSYNNQPKRWTWDPDQIEGETTISSNVVELIKATISKQPQKLKDLLQLVSCLGTSFERDIVICAFPHMHDGTDPSQVGKVVDELLSLAVRKAFLERQGDSRYRWVHDSIQAAAMQQVSEADTVVYKFKLGMELIQSLEEKDVESNLLDIVNLLLHSDEECSEEDRATLLSLCLKAAKKSTELTSFDSCVIYAERGISLLPVEKWTQEREVSLELYSLLTEAYLSLVNAEKMKVYADEVLQQSSLSELEKVRVHICNISLYAGVMNKAREALDMSIDVLRKLGCKFPKNKLLQVRLAVSSVVGAKLPTEKDIADLPIMDDPTRKACMEIMWTMKYGVDVYSAPAFALFGMVKKATSYKTSALYADRGFQLLDMCKEGKRTESRVTYISWFQIYPFSKPIHSTLKHLLRGYKVGMETGDVESAMWSVSQYMCNSIVAGKALKPLAVDCMTYIEQMQMLKADFTYHMSLPFAQGVLNMIGDAEDPLKLSGSAMVEEDFLAMIESSGGQFWSSLHLQIFKSMMCSFFGDFEQGAKLALERGDVYEKKNGSPLAMTDTLHQGVSFYAMARRTKEKRYIKAAKKVKKKVATWVKKGNVNAVHYLSFFEAEEAALEGKSDSATKLYPKAIISAASSGFLNDAALVSERFAEYLLYDLKDSDRAGQYFQESIKYYTEWGSDYKADLLKQRYSHLWEEEIPKGISVSPDFVADAGNNDIQDVSDPSAAAHAVGANNGRVLIAAIAQDESGDECKAVGKTSATTSKACAENSKFNALGFGGNDEPGRGGANEDSASMDISAITTPYTKVRARPLPGLSAADDNGVDKVEEGDVSESGTTEVDVMDDKTDEVAISSDGKRSAGTSALIASRDLLLEGYRTELDNGDVESVAFQSE</sequence>
<dbReference type="Proteomes" id="UP001224775">
    <property type="component" value="Unassembled WGS sequence"/>
</dbReference>
<dbReference type="EMBL" id="JATAAI010000029">
    <property type="protein sequence ID" value="KAK1736403.1"/>
    <property type="molecule type" value="Genomic_DNA"/>
</dbReference>
<dbReference type="PANTHER" id="PTHR43642">
    <property type="entry name" value="HYBRID SIGNAL TRANSDUCTION HISTIDINE KINASE G"/>
    <property type="match status" value="1"/>
</dbReference>
<dbReference type="InterPro" id="IPR053159">
    <property type="entry name" value="Hybrid_Histidine_Kinase"/>
</dbReference>
<gene>
    <name evidence="3" type="ORF">QTG54_013003</name>
</gene>
<dbReference type="Gene3D" id="3.40.50.300">
    <property type="entry name" value="P-loop containing nucleotide triphosphate hydrolases"/>
    <property type="match status" value="1"/>
</dbReference>
<feature type="compositionally biased region" description="Low complexity" evidence="1">
    <location>
        <begin position="7"/>
        <end position="24"/>
    </location>
</feature>
<keyword evidence="4" id="KW-1185">Reference proteome</keyword>
<dbReference type="PROSITE" id="PS00675">
    <property type="entry name" value="SIGMA54_INTERACT_1"/>
    <property type="match status" value="1"/>
</dbReference>
<name>A0AAD8XZ71_9STRA</name>
<proteinExistence type="predicted"/>
<feature type="domain" description="Orc1-like AAA ATPase" evidence="2">
    <location>
        <begin position="247"/>
        <end position="414"/>
    </location>
</feature>
<feature type="region of interest" description="Disordered" evidence="1">
    <location>
        <begin position="1"/>
        <end position="39"/>
    </location>
</feature>
<feature type="compositionally biased region" description="Polar residues" evidence="1">
    <location>
        <begin position="25"/>
        <end position="39"/>
    </location>
</feature>
<protein>
    <submittedName>
        <fullName evidence="3">AAA ATPase</fullName>
    </submittedName>
</protein>
<evidence type="ECO:0000256" key="1">
    <source>
        <dbReference type="SAM" id="MobiDB-lite"/>
    </source>
</evidence>
<feature type="region of interest" description="Disordered" evidence="1">
    <location>
        <begin position="1317"/>
        <end position="1365"/>
    </location>
</feature>
<evidence type="ECO:0000313" key="4">
    <source>
        <dbReference type="Proteomes" id="UP001224775"/>
    </source>
</evidence>
<dbReference type="InterPro" id="IPR025662">
    <property type="entry name" value="Sigma_54_int_dom_ATP-bd_1"/>
</dbReference>